<evidence type="ECO:0000313" key="2">
    <source>
        <dbReference type="EMBL" id="MDR7360266.1"/>
    </source>
</evidence>
<sequence>MERHENDRHDVTGQPQESDEDEMPDAGEVDRPSTEEEIQPGINQDLGASEASSETQEEASGSDKE</sequence>
<feature type="region of interest" description="Disordered" evidence="1">
    <location>
        <begin position="1"/>
        <end position="65"/>
    </location>
</feature>
<keyword evidence="3" id="KW-1185">Reference proteome</keyword>
<evidence type="ECO:0000313" key="3">
    <source>
        <dbReference type="Proteomes" id="UP001183817"/>
    </source>
</evidence>
<evidence type="ECO:0000256" key="1">
    <source>
        <dbReference type="SAM" id="MobiDB-lite"/>
    </source>
</evidence>
<proteinExistence type="predicted"/>
<protein>
    <submittedName>
        <fullName evidence="2">Protein tyrosine phosphatase (PTP) superfamily phosphohydrolase (DUF442 family)</fullName>
    </submittedName>
</protein>
<accession>A0ABU2BPR3</accession>
<feature type="compositionally biased region" description="Basic and acidic residues" evidence="1">
    <location>
        <begin position="1"/>
        <end position="11"/>
    </location>
</feature>
<reference evidence="2 3" key="1">
    <citation type="submission" date="2023-07" db="EMBL/GenBank/DDBJ databases">
        <title>Sequencing the genomes of 1000 actinobacteria strains.</title>
        <authorList>
            <person name="Klenk H.-P."/>
        </authorList>
    </citation>
    <scope>NUCLEOTIDE SEQUENCE [LARGE SCALE GENOMIC DNA]</scope>
    <source>
        <strain evidence="2 3">DSM 20167</strain>
    </source>
</reference>
<gene>
    <name evidence="2" type="ORF">J2S64_003957</name>
</gene>
<comment type="caution">
    <text evidence="2">The sequence shown here is derived from an EMBL/GenBank/DDBJ whole genome shotgun (WGS) entry which is preliminary data.</text>
</comment>
<dbReference type="RefSeq" id="WP_264269331.1">
    <property type="nucleotide sequence ID" value="NZ_BAAAWO010000001.1"/>
</dbReference>
<organism evidence="2 3">
    <name type="scientific">Paeniglutamicibacter sulfureus</name>
    <dbReference type="NCBI Taxonomy" id="43666"/>
    <lineage>
        <taxon>Bacteria</taxon>
        <taxon>Bacillati</taxon>
        <taxon>Actinomycetota</taxon>
        <taxon>Actinomycetes</taxon>
        <taxon>Micrococcales</taxon>
        <taxon>Micrococcaceae</taxon>
        <taxon>Paeniglutamicibacter</taxon>
    </lineage>
</organism>
<name>A0ABU2BPR3_9MICC</name>
<feature type="compositionally biased region" description="Acidic residues" evidence="1">
    <location>
        <begin position="17"/>
        <end position="27"/>
    </location>
</feature>
<dbReference type="EMBL" id="JAVDYI010000001">
    <property type="protein sequence ID" value="MDR7360266.1"/>
    <property type="molecule type" value="Genomic_DNA"/>
</dbReference>
<dbReference type="Proteomes" id="UP001183817">
    <property type="component" value="Unassembled WGS sequence"/>
</dbReference>